<dbReference type="AlphaFoldDB" id="A0A9N9NRI5"/>
<comment type="caution">
    <text evidence="1">The sequence shown here is derived from an EMBL/GenBank/DDBJ whole genome shotgun (WGS) entry which is preliminary data.</text>
</comment>
<reference evidence="1" key="1">
    <citation type="submission" date="2021-06" db="EMBL/GenBank/DDBJ databases">
        <authorList>
            <person name="Kallberg Y."/>
            <person name="Tangrot J."/>
            <person name="Rosling A."/>
        </authorList>
    </citation>
    <scope>NUCLEOTIDE SEQUENCE</scope>
    <source>
        <strain evidence="1">FL966</strain>
    </source>
</reference>
<gene>
    <name evidence="1" type="ORF">CPELLU_LOCUS15481</name>
</gene>
<sequence length="159" mass="18179">MSNAAEQKAKNKSKQNLKYSKAFTNVLVILRNLCFENVAHFKQLIDIIQYNGPIIAMTDNTKLKLQLKYSSTLGCIIRSILSKEEIQISIYSDIPKVITKIKTLNKIAKTVFVIALIPNKRSDTAKDIEKLYRKLIEEIAPQLYFHILSLESDSTITEF</sequence>
<organism evidence="1 2">
    <name type="scientific">Cetraspora pellucida</name>
    <dbReference type="NCBI Taxonomy" id="1433469"/>
    <lineage>
        <taxon>Eukaryota</taxon>
        <taxon>Fungi</taxon>
        <taxon>Fungi incertae sedis</taxon>
        <taxon>Mucoromycota</taxon>
        <taxon>Glomeromycotina</taxon>
        <taxon>Glomeromycetes</taxon>
        <taxon>Diversisporales</taxon>
        <taxon>Gigasporaceae</taxon>
        <taxon>Cetraspora</taxon>
    </lineage>
</organism>
<dbReference type="EMBL" id="CAJVQA010020463">
    <property type="protein sequence ID" value="CAG8763904.1"/>
    <property type="molecule type" value="Genomic_DNA"/>
</dbReference>
<dbReference type="Proteomes" id="UP000789759">
    <property type="component" value="Unassembled WGS sequence"/>
</dbReference>
<evidence type="ECO:0000313" key="2">
    <source>
        <dbReference type="Proteomes" id="UP000789759"/>
    </source>
</evidence>
<accession>A0A9N9NRI5</accession>
<name>A0A9N9NRI5_9GLOM</name>
<evidence type="ECO:0000313" key="1">
    <source>
        <dbReference type="EMBL" id="CAG8763904.1"/>
    </source>
</evidence>
<protein>
    <submittedName>
        <fullName evidence="1">1745_t:CDS:1</fullName>
    </submittedName>
</protein>
<keyword evidence="2" id="KW-1185">Reference proteome</keyword>
<dbReference type="OrthoDB" id="2436145at2759"/>
<proteinExistence type="predicted"/>